<dbReference type="GO" id="GO:0061630">
    <property type="term" value="F:ubiquitin protein ligase activity"/>
    <property type="evidence" value="ECO:0007669"/>
    <property type="project" value="TreeGrafter"/>
</dbReference>
<protein>
    <recommendedName>
        <fullName evidence="4">Ubiquitin-conjugating enzyme E2-binding protein</fullName>
    </recommendedName>
</protein>
<proteinExistence type="predicted"/>
<organism evidence="2 3">
    <name type="scientific">Paracoccidioides brasiliensis (strain Pb18)</name>
    <dbReference type="NCBI Taxonomy" id="502780"/>
    <lineage>
        <taxon>Eukaryota</taxon>
        <taxon>Fungi</taxon>
        <taxon>Dikarya</taxon>
        <taxon>Ascomycota</taxon>
        <taxon>Pezizomycotina</taxon>
        <taxon>Eurotiomycetes</taxon>
        <taxon>Eurotiomycetidae</taxon>
        <taxon>Onygenales</taxon>
        <taxon>Ajellomycetaceae</taxon>
        <taxon>Paracoccidioides</taxon>
    </lineage>
</organism>
<dbReference type="OrthoDB" id="386949at2759"/>
<dbReference type="PANTHER" id="PTHR31531">
    <property type="entry name" value="E3 UBIQUITIN-PROTEIN LIGASE E3D FAMILY MEMBER"/>
    <property type="match status" value="1"/>
</dbReference>
<dbReference type="OMA" id="CHKPDVH"/>
<dbReference type="AlphaFoldDB" id="C1FZL9"/>
<dbReference type="PANTHER" id="PTHR31531:SF2">
    <property type="entry name" value="E3 UBIQUITIN-PROTEIN LIGASE E3D"/>
    <property type="match status" value="1"/>
</dbReference>
<dbReference type="GO" id="GO:0005634">
    <property type="term" value="C:nucleus"/>
    <property type="evidence" value="ECO:0007669"/>
    <property type="project" value="TreeGrafter"/>
</dbReference>
<dbReference type="GO" id="GO:0006513">
    <property type="term" value="P:protein monoubiquitination"/>
    <property type="evidence" value="ECO:0007669"/>
    <property type="project" value="TreeGrafter"/>
</dbReference>
<dbReference type="InterPro" id="IPR019193">
    <property type="entry name" value="UBQ-conj_enz_E2-bd_prot"/>
</dbReference>
<evidence type="ECO:0000313" key="2">
    <source>
        <dbReference type="EMBL" id="EEH43770.2"/>
    </source>
</evidence>
<keyword evidence="3" id="KW-1185">Reference proteome</keyword>
<evidence type="ECO:0008006" key="4">
    <source>
        <dbReference type="Google" id="ProtNLM"/>
    </source>
</evidence>
<dbReference type="STRING" id="502780.C1FZL9"/>
<dbReference type="Proteomes" id="UP000001628">
    <property type="component" value="Unassembled WGS sequence"/>
</dbReference>
<name>C1FZL9_PARBD</name>
<feature type="region of interest" description="Disordered" evidence="1">
    <location>
        <begin position="501"/>
        <end position="552"/>
    </location>
</feature>
<dbReference type="GO" id="GO:0031624">
    <property type="term" value="F:ubiquitin conjugating enzyme binding"/>
    <property type="evidence" value="ECO:0007669"/>
    <property type="project" value="TreeGrafter"/>
</dbReference>
<evidence type="ECO:0000256" key="1">
    <source>
        <dbReference type="SAM" id="MobiDB-lite"/>
    </source>
</evidence>
<dbReference type="GO" id="GO:0051865">
    <property type="term" value="P:protein autoubiquitination"/>
    <property type="evidence" value="ECO:0007669"/>
    <property type="project" value="TreeGrafter"/>
</dbReference>
<accession>C1FZL9</accession>
<reference evidence="2 3" key="1">
    <citation type="journal article" date="2011" name="PLoS Genet.">
        <title>Comparative genomic analysis of human fungal pathogens causing paracoccidioidomycosis.</title>
        <authorList>
            <person name="Desjardins C.A."/>
            <person name="Champion M.D."/>
            <person name="Holder J.W."/>
            <person name="Muszewska A."/>
            <person name="Goldberg J."/>
            <person name="Bailao A.M."/>
            <person name="Brigido M.M."/>
            <person name="Ferreira M.E."/>
            <person name="Garcia A.M."/>
            <person name="Grynberg M."/>
            <person name="Gujja S."/>
            <person name="Heiman D.I."/>
            <person name="Henn M.R."/>
            <person name="Kodira C.D."/>
            <person name="Leon-Narvaez H."/>
            <person name="Longo L.V."/>
            <person name="Ma L.J."/>
            <person name="Malavazi I."/>
            <person name="Matsuo A.L."/>
            <person name="Morais F.V."/>
            <person name="Pereira M."/>
            <person name="Rodriguez-Brito S."/>
            <person name="Sakthikumar S."/>
            <person name="Salem-Izacc S.M."/>
            <person name="Sykes S.M."/>
            <person name="Teixeira M.M."/>
            <person name="Vallejo M.C."/>
            <person name="Walter M.E."/>
            <person name="Yandava C."/>
            <person name="Young S."/>
            <person name="Zeng Q."/>
            <person name="Zucker J."/>
            <person name="Felipe M.S."/>
            <person name="Goldman G.H."/>
            <person name="Haas B.J."/>
            <person name="McEwen J.G."/>
            <person name="Nino-Vega G."/>
            <person name="Puccia R."/>
            <person name="San-Blas G."/>
            <person name="Soares C.M."/>
            <person name="Birren B.W."/>
            <person name="Cuomo C.A."/>
        </authorList>
    </citation>
    <scope>NUCLEOTIDE SEQUENCE [LARGE SCALE GENOMIC DNA]</scope>
    <source>
        <strain evidence="2 3">Pb18</strain>
    </source>
</reference>
<dbReference type="HOGENOM" id="CLU_029122_1_0_1"/>
<evidence type="ECO:0000313" key="3">
    <source>
        <dbReference type="Proteomes" id="UP000001628"/>
    </source>
</evidence>
<dbReference type="InParanoid" id="C1FZL9"/>
<feature type="compositionally biased region" description="Basic and acidic residues" evidence="1">
    <location>
        <begin position="530"/>
        <end position="539"/>
    </location>
</feature>
<dbReference type="FunCoup" id="C1FZL9">
    <property type="interactions" value="43"/>
</dbReference>
<dbReference type="GO" id="GO:0000209">
    <property type="term" value="P:protein polyubiquitination"/>
    <property type="evidence" value="ECO:0007669"/>
    <property type="project" value="TreeGrafter"/>
</dbReference>
<feature type="region of interest" description="Disordered" evidence="1">
    <location>
        <begin position="251"/>
        <end position="273"/>
    </location>
</feature>
<sequence length="552" mass="60383">MAFGIQAGLSLYAELLPNIRQIMLHVSLADSLFSSESSGIPGIPVDPLDNKFSLTLQPSRRSVCLSGPWGERTFDLPARVSVSAYTTLATRPIRIYWGVVKHNEHNELTYRLQVDETSPSVGPRLPDGGASFVNNGLQVPWTSKDMNSESRIRCRQCKNILFNPSEKGGIIWKDLPSSDWAEMMDLWHCHKPDAHEDGHGDATNYTGPHVNDENETIKGYGAANQIVCAPGTVLIDILSFVMAEDDCQGLEKSKPSLSSSSAYDTYNGDQQSASKTHPVVSLSCSWCGAIVGEEDTSFPSLRLYKTNVSVLQKPKDEISSDDDLWESYPVDMIVGTQLLELVERIGARRFAVHSTDYKLPDSQGSRSGLLLWLFNPDLRYSSLSSGSGADGDVSTTTAQRAVKVFYKEVADIQSMLDPAQGTPSPTAVEEVSLPANVYDVMKQALERSSETLPMSGRQFGEWSLRCFNFGIQVTCILDMNIDHDDYGSNIEWIRVEGVDEEMPDAASPNNGSGDGPFSGDGNGHSNCDCHIVDATDDSKNPQLDSGYGANRD</sequence>
<dbReference type="RefSeq" id="XP_010755674.1">
    <property type="nucleotide sequence ID" value="XM_010757372.1"/>
</dbReference>
<dbReference type="EMBL" id="KN275957">
    <property type="protein sequence ID" value="EEH43770.2"/>
    <property type="molecule type" value="Genomic_DNA"/>
</dbReference>
<dbReference type="eggNOG" id="KOG4784">
    <property type="taxonomic scope" value="Eukaryota"/>
</dbReference>
<dbReference type="GO" id="GO:0005829">
    <property type="term" value="C:cytosol"/>
    <property type="evidence" value="ECO:0007669"/>
    <property type="project" value="TreeGrafter"/>
</dbReference>
<feature type="compositionally biased region" description="Polar residues" evidence="1">
    <location>
        <begin position="262"/>
        <end position="273"/>
    </location>
</feature>
<dbReference type="GO" id="GO:0000151">
    <property type="term" value="C:ubiquitin ligase complex"/>
    <property type="evidence" value="ECO:0007669"/>
    <property type="project" value="TreeGrafter"/>
</dbReference>
<dbReference type="Pfam" id="PF09814">
    <property type="entry name" value="HECT_2"/>
    <property type="match status" value="1"/>
</dbReference>
<dbReference type="KEGG" id="pbn:PADG_00059"/>
<dbReference type="GeneID" id="22579955"/>
<gene>
    <name evidence="2" type="ORF">PADG_00059</name>
</gene>
<dbReference type="GO" id="GO:0030332">
    <property type="term" value="F:cyclin binding"/>
    <property type="evidence" value="ECO:0007669"/>
    <property type="project" value="TreeGrafter"/>
</dbReference>
<dbReference type="GO" id="GO:0043161">
    <property type="term" value="P:proteasome-mediated ubiquitin-dependent protein catabolic process"/>
    <property type="evidence" value="ECO:0007669"/>
    <property type="project" value="TreeGrafter"/>
</dbReference>
<dbReference type="VEuPathDB" id="FungiDB:PADG_00059"/>
<feature type="compositionally biased region" description="Gly residues" evidence="1">
    <location>
        <begin position="512"/>
        <end position="522"/>
    </location>
</feature>